<dbReference type="InterPro" id="IPR012337">
    <property type="entry name" value="RNaseH-like_sf"/>
</dbReference>
<evidence type="ECO:0000256" key="11">
    <source>
        <dbReference type="ARBA" id="ARBA00023204"/>
    </source>
</evidence>
<dbReference type="CDD" id="cd06138">
    <property type="entry name" value="ExoI_N"/>
    <property type="match status" value="1"/>
</dbReference>
<dbReference type="InterPro" id="IPR023607">
    <property type="entry name" value="Exodeoxyribonuclease_I"/>
</dbReference>
<dbReference type="InterPro" id="IPR058561">
    <property type="entry name" value="Exonuc_1_C"/>
</dbReference>
<keyword evidence="9 15" id="KW-0460">Magnesium</keyword>
<feature type="domain" description="ExoI SH3-like" evidence="16">
    <location>
        <begin position="215"/>
        <end position="369"/>
    </location>
</feature>
<accession>A0A3E0TYA2</accession>
<dbReference type="PROSITE" id="PS51784">
    <property type="entry name" value="EXOI_SH3"/>
    <property type="match status" value="1"/>
</dbReference>
<comment type="subunit">
    <text evidence="12">Monomer. Interacts with ssb (via C-terminus); this interaction stimulates the exonuclease activity by recruiting the enzyme to its substrate.</text>
</comment>
<dbReference type="InterPro" id="IPR022894">
    <property type="entry name" value="Oligoribonuclease"/>
</dbReference>
<dbReference type="SMART" id="SM00479">
    <property type="entry name" value="EXOIII"/>
    <property type="match status" value="1"/>
</dbReference>
<feature type="binding site" evidence="15">
    <location>
        <position position="25"/>
    </location>
    <ligand>
        <name>Mg(2+)</name>
        <dbReference type="ChEBI" id="CHEBI:18420"/>
        <label>2</label>
    </ligand>
</feature>
<dbReference type="InterPro" id="IPR013620">
    <property type="entry name" value="Exonuc_1_SH3"/>
</dbReference>
<name>A0A3E0TYA2_9GAMM</name>
<dbReference type="InterPro" id="IPR036397">
    <property type="entry name" value="RNaseH_sf"/>
</dbReference>
<dbReference type="Pfam" id="PF00929">
    <property type="entry name" value="RNase_T"/>
    <property type="match status" value="1"/>
</dbReference>
<evidence type="ECO:0000256" key="9">
    <source>
        <dbReference type="ARBA" id="ARBA00022842"/>
    </source>
</evidence>
<dbReference type="FunFam" id="3.30.420.10:FF:000033">
    <property type="entry name" value="Exodeoxyribonuclease I"/>
    <property type="match status" value="1"/>
</dbReference>
<evidence type="ECO:0000313" key="19">
    <source>
        <dbReference type="Proteomes" id="UP000256899"/>
    </source>
</evidence>
<keyword evidence="7 13" id="KW-0378">Hydrolase</keyword>
<evidence type="ECO:0000256" key="2">
    <source>
        <dbReference type="ARBA" id="ARBA00012108"/>
    </source>
</evidence>
<dbReference type="SUPFAM" id="SSF53098">
    <property type="entry name" value="Ribonuclease H-like"/>
    <property type="match status" value="1"/>
</dbReference>
<dbReference type="RefSeq" id="WP_116013640.1">
    <property type="nucleotide sequence ID" value="NZ_QUOT01000001.1"/>
</dbReference>
<dbReference type="EMBL" id="QUOT01000001">
    <property type="protein sequence ID" value="REL29661.1"/>
    <property type="molecule type" value="Genomic_DNA"/>
</dbReference>
<keyword evidence="19" id="KW-1185">Reference proteome</keyword>
<evidence type="ECO:0000256" key="10">
    <source>
        <dbReference type="ARBA" id="ARBA00023125"/>
    </source>
</evidence>
<dbReference type="FunFam" id="3.30.1520.20:FF:000001">
    <property type="entry name" value="Exodeoxyribonuclease I"/>
    <property type="match status" value="1"/>
</dbReference>
<dbReference type="GO" id="GO:0006281">
    <property type="term" value="P:DNA repair"/>
    <property type="evidence" value="ECO:0007669"/>
    <property type="project" value="UniProtKB-KW"/>
</dbReference>
<evidence type="ECO:0000256" key="6">
    <source>
        <dbReference type="ARBA" id="ARBA00022763"/>
    </source>
</evidence>
<dbReference type="Gene3D" id="1.10.287.1240">
    <property type="match status" value="1"/>
</dbReference>
<dbReference type="InterPro" id="IPR038649">
    <property type="entry name" value="EXOI_SH3_sf"/>
</dbReference>
<evidence type="ECO:0000256" key="8">
    <source>
        <dbReference type="ARBA" id="ARBA00022839"/>
    </source>
</evidence>
<keyword evidence="6 13" id="KW-0227">DNA damage</keyword>
<comment type="catalytic activity">
    <reaction evidence="1 13">
        <text>Exonucleolytic cleavage in the 3'- to 5'-direction to yield nucleoside 5'-phosphates.</text>
        <dbReference type="EC" id="3.1.11.1"/>
    </reaction>
</comment>
<dbReference type="PANTHER" id="PTHR11046">
    <property type="entry name" value="OLIGORIBONUCLEASE, MITOCHONDRIAL"/>
    <property type="match status" value="1"/>
</dbReference>
<dbReference type="PANTHER" id="PTHR11046:SF11">
    <property type="entry name" value="EXODEOXYRIBONUCLEASE I"/>
    <property type="match status" value="1"/>
</dbReference>
<evidence type="ECO:0000256" key="7">
    <source>
        <dbReference type="ARBA" id="ARBA00022801"/>
    </source>
</evidence>
<keyword evidence="8 13" id="KW-0269">Exonuclease</keyword>
<evidence type="ECO:0000256" key="13">
    <source>
        <dbReference type="PIRNR" id="PIRNR000977"/>
    </source>
</evidence>
<protein>
    <recommendedName>
        <fullName evidence="3 13">Exodeoxyribonuclease I</fullName>
        <ecNumber evidence="2 13">3.1.11.1</ecNumber>
    </recommendedName>
</protein>
<feature type="binding site" evidence="15">
    <location>
        <position position="23"/>
    </location>
    <ligand>
        <name>Mg(2+)</name>
        <dbReference type="ChEBI" id="CHEBI:18420"/>
        <label>1</label>
    </ligand>
</feature>
<evidence type="ECO:0000256" key="14">
    <source>
        <dbReference type="PIRSR" id="PIRSR000977-1"/>
    </source>
</evidence>
<evidence type="ECO:0000256" key="12">
    <source>
        <dbReference type="ARBA" id="ARBA00046792"/>
    </source>
</evidence>
<reference evidence="19" key="1">
    <citation type="submission" date="2018-08" db="EMBL/GenBank/DDBJ databases">
        <title>Thalassotalea euphylliae genome.</title>
        <authorList>
            <person name="Summers S."/>
            <person name="Rice S.A."/>
            <person name="Freckelton M.L."/>
            <person name="Nedved B.T."/>
            <person name="Hadfield M.G."/>
        </authorList>
    </citation>
    <scope>NUCLEOTIDE SEQUENCE [LARGE SCALE GENOMIC DNA]</scope>
    <source>
        <strain evidence="19">H3</strain>
    </source>
</reference>
<dbReference type="Gene3D" id="3.30.420.10">
    <property type="entry name" value="Ribonuclease H-like superfamily/Ribonuclease H"/>
    <property type="match status" value="1"/>
</dbReference>
<dbReference type="GO" id="GO:0003677">
    <property type="term" value="F:DNA binding"/>
    <property type="evidence" value="ECO:0007669"/>
    <property type="project" value="UniProtKB-KW"/>
</dbReference>
<dbReference type="GO" id="GO:0000175">
    <property type="term" value="F:3'-5'-RNA exonuclease activity"/>
    <property type="evidence" value="ECO:0007669"/>
    <property type="project" value="InterPro"/>
</dbReference>
<dbReference type="Pfam" id="PF26016">
    <property type="entry name" value="ExoI_C"/>
    <property type="match status" value="1"/>
</dbReference>
<dbReference type="GO" id="GO:0046872">
    <property type="term" value="F:metal ion binding"/>
    <property type="evidence" value="ECO:0007669"/>
    <property type="project" value="UniProtKB-KW"/>
</dbReference>
<evidence type="ECO:0000256" key="3">
    <source>
        <dbReference type="ARBA" id="ARBA00019900"/>
    </source>
</evidence>
<dbReference type="PROSITE" id="PS51785">
    <property type="entry name" value="EXOI_C"/>
    <property type="match status" value="1"/>
</dbReference>
<sequence length="493" mass="56565">MNRKEQNKPKSYTEQQPTILWHDYETWGVSPKYDKPSQFAAIRTDLDLNIIGEPEVFYCQPPADYLPNPEAALVTGITPQKAMSEGLPEAEFADRIHALFSAPNTCVAGYNNIRFDDEVTRYLLYRNFYDPYAREWQNGNSRWDIIDMVRACYALRPEGIEWPKVTDGETGEERISFRLELLTAANGISHEAAHDAMSDVYATIAMAKLIKEKQPKLYHFLFGLRNKKQVAELIDVYNMTPVVHTSSKISSQHGCTSWFAPLAYHPTNKNAVIAIDLARDPQPLFDLSAQQIKERLYTRYSDLAEDELPIPLKLIHINKCPVIAPAKTLLPENAARLAIPREKCLANLAKLKEHREIIDKLNDVFAPDYDESEQIDAEHALYGGAFFSEADKAQMAVLHGLTPEQLAQHQFEFQDERLPVMLFRYRARNYPYTLSAEEKQKWQQYCQDKIQFGGKGILSADEFMIRLENLVHEHEDNAGKMSVLKALYQYLQQ</sequence>
<gene>
    <name evidence="18" type="ORF">DXX94_02425</name>
</gene>
<evidence type="ECO:0000313" key="18">
    <source>
        <dbReference type="EMBL" id="REL29661.1"/>
    </source>
</evidence>
<feature type="binding site" evidence="14">
    <location>
        <position position="25"/>
    </location>
    <ligand>
        <name>substrate</name>
    </ligand>
</feature>
<comment type="caution">
    <text evidence="18">The sequence shown here is derived from an EMBL/GenBank/DDBJ whole genome shotgun (WGS) entry which is preliminary data.</text>
</comment>
<evidence type="ECO:0000256" key="5">
    <source>
        <dbReference type="ARBA" id="ARBA00022723"/>
    </source>
</evidence>
<evidence type="ECO:0000256" key="4">
    <source>
        <dbReference type="ARBA" id="ARBA00022722"/>
    </source>
</evidence>
<dbReference type="EC" id="3.1.11.1" evidence="2 13"/>
<dbReference type="InterPro" id="IPR013520">
    <property type="entry name" value="Ribonucl_H"/>
</dbReference>
<keyword evidence="10" id="KW-0238">DNA-binding</keyword>
<keyword evidence="4 13" id="KW-0540">Nuclease</keyword>
<feature type="binding site" evidence="15">
    <location>
        <position position="199"/>
    </location>
    <ligand>
        <name>Mg(2+)</name>
        <dbReference type="ChEBI" id="CHEBI:18420"/>
        <label>2</label>
    </ligand>
</feature>
<dbReference type="Proteomes" id="UP000256899">
    <property type="component" value="Unassembled WGS sequence"/>
</dbReference>
<dbReference type="Pfam" id="PF08411">
    <property type="entry name" value="ExoI_SH3"/>
    <property type="match status" value="1"/>
</dbReference>
<dbReference type="AlphaFoldDB" id="A0A3E0TYA2"/>
<keyword evidence="5 15" id="KW-0479">Metal-binding</keyword>
<dbReference type="PIRSF" id="PIRSF000977">
    <property type="entry name" value="Exodeoxyribonuclease_I"/>
    <property type="match status" value="1"/>
</dbReference>
<dbReference type="InterPro" id="IPR034747">
    <property type="entry name" value="EXOI_SH3"/>
</dbReference>
<dbReference type="NCBIfam" id="NF008746">
    <property type="entry name" value="PRK11779.1"/>
    <property type="match status" value="1"/>
</dbReference>
<evidence type="ECO:0000256" key="15">
    <source>
        <dbReference type="PIRSR" id="PIRSR000977-2"/>
    </source>
</evidence>
<evidence type="ECO:0000256" key="1">
    <source>
        <dbReference type="ARBA" id="ARBA00000563"/>
    </source>
</evidence>
<keyword evidence="11 13" id="KW-0234">DNA repair</keyword>
<feature type="binding site" evidence="14">
    <location>
        <position position="178"/>
    </location>
    <ligand>
        <name>substrate</name>
    </ligand>
</feature>
<dbReference type="Gene3D" id="1.20.1280.70">
    <property type="entry name" value="Exonuclease ExoI, domain 3"/>
    <property type="match status" value="1"/>
</dbReference>
<comment type="cofactor">
    <cofactor evidence="15">
        <name>Mg(2+)</name>
        <dbReference type="ChEBI" id="CHEBI:18420"/>
    </cofactor>
    <text evidence="15">Binds 2 Mg(2+) ions per monomer.</text>
</comment>
<proteinExistence type="predicted"/>
<evidence type="ECO:0000259" key="17">
    <source>
        <dbReference type="PROSITE" id="PS51785"/>
    </source>
</evidence>
<feature type="domain" description="ExoI C-terminal" evidence="17">
    <location>
        <begin position="373"/>
        <end position="493"/>
    </location>
</feature>
<evidence type="ECO:0000259" key="16">
    <source>
        <dbReference type="PROSITE" id="PS51784"/>
    </source>
</evidence>
<organism evidence="18 19">
    <name type="scientific">Thalassotalea euphylliae</name>
    <dbReference type="NCBI Taxonomy" id="1655234"/>
    <lineage>
        <taxon>Bacteria</taxon>
        <taxon>Pseudomonadati</taxon>
        <taxon>Pseudomonadota</taxon>
        <taxon>Gammaproteobacteria</taxon>
        <taxon>Alteromonadales</taxon>
        <taxon>Colwelliaceae</taxon>
        <taxon>Thalassotalea</taxon>
    </lineage>
</organism>
<dbReference type="Gene3D" id="3.30.1520.20">
    <property type="entry name" value="Exonuclease ExoI, domain 2"/>
    <property type="match status" value="1"/>
</dbReference>
<dbReference type="GO" id="GO:0008310">
    <property type="term" value="F:single-stranded DNA 3'-5' DNA exonuclease activity"/>
    <property type="evidence" value="ECO:0007669"/>
    <property type="project" value="UniProtKB-EC"/>
</dbReference>